<sequence length="104" mass="11630">MSDIAVTMIANLVVNNADEYRKYEKGFFPILKKHGGEFISYDDNSLHLEGESPLQGRIILFSFPSASAAQAWYADPDYQALSQHRRVGTVLKSLTMVNGLPPRN</sequence>
<dbReference type="Gene3D" id="3.30.70.100">
    <property type="match status" value="1"/>
</dbReference>
<feature type="domain" description="DUF1330" evidence="1">
    <location>
        <begin position="8"/>
        <end position="98"/>
    </location>
</feature>
<comment type="caution">
    <text evidence="2">The sequence shown here is derived from an EMBL/GenBank/DDBJ whole genome shotgun (WGS) entry which is preliminary data.</text>
</comment>
<organism evidence="2 3">
    <name type="scientific">SAR86 cluster bacterium</name>
    <dbReference type="NCBI Taxonomy" id="2030880"/>
    <lineage>
        <taxon>Bacteria</taxon>
        <taxon>Pseudomonadati</taxon>
        <taxon>Pseudomonadota</taxon>
        <taxon>Gammaproteobacteria</taxon>
        <taxon>SAR86 cluster</taxon>
    </lineage>
</organism>
<dbReference type="InterPro" id="IPR011008">
    <property type="entry name" value="Dimeric_a/b-barrel"/>
</dbReference>
<dbReference type="Pfam" id="PF07045">
    <property type="entry name" value="DUF1330"/>
    <property type="match status" value="1"/>
</dbReference>
<dbReference type="Proteomes" id="UP000218172">
    <property type="component" value="Unassembled WGS sequence"/>
</dbReference>
<evidence type="ECO:0000313" key="3">
    <source>
        <dbReference type="Proteomes" id="UP000218172"/>
    </source>
</evidence>
<reference evidence="3" key="1">
    <citation type="submission" date="2017-08" db="EMBL/GenBank/DDBJ databases">
        <title>A dynamic microbial community with high functional redundancy inhabits the cold, oxic subseafloor aquifer.</title>
        <authorList>
            <person name="Tully B.J."/>
            <person name="Wheat C.G."/>
            <person name="Glazer B.T."/>
            <person name="Huber J.A."/>
        </authorList>
    </citation>
    <scope>NUCLEOTIDE SEQUENCE [LARGE SCALE GENOMIC DNA]</scope>
</reference>
<accession>A0A2A4MTJ1</accession>
<dbReference type="EMBL" id="NVQR01000025">
    <property type="protein sequence ID" value="PCH63150.1"/>
    <property type="molecule type" value="Genomic_DNA"/>
</dbReference>
<dbReference type="PANTHER" id="PTHR41521:SF4">
    <property type="entry name" value="BLR0684 PROTEIN"/>
    <property type="match status" value="1"/>
</dbReference>
<proteinExistence type="predicted"/>
<gene>
    <name evidence="2" type="ORF">COC19_01585</name>
</gene>
<protein>
    <recommendedName>
        <fullName evidence="1">DUF1330 domain-containing protein</fullName>
    </recommendedName>
</protein>
<evidence type="ECO:0000259" key="1">
    <source>
        <dbReference type="Pfam" id="PF07045"/>
    </source>
</evidence>
<dbReference type="AlphaFoldDB" id="A0A2A4MTJ1"/>
<dbReference type="InterPro" id="IPR010753">
    <property type="entry name" value="DUF1330"/>
</dbReference>
<name>A0A2A4MTJ1_9GAMM</name>
<dbReference type="PANTHER" id="PTHR41521">
    <property type="match status" value="1"/>
</dbReference>
<dbReference type="SUPFAM" id="SSF54909">
    <property type="entry name" value="Dimeric alpha+beta barrel"/>
    <property type="match status" value="1"/>
</dbReference>
<evidence type="ECO:0000313" key="2">
    <source>
        <dbReference type="EMBL" id="PCH63150.1"/>
    </source>
</evidence>